<gene>
    <name evidence="1" type="ORF">CHILSU_LOCUS7931</name>
</gene>
<dbReference type="EMBL" id="OU963896">
    <property type="protein sequence ID" value="CAH0404586.1"/>
    <property type="molecule type" value="Genomic_DNA"/>
</dbReference>
<dbReference type="InterPro" id="IPR029063">
    <property type="entry name" value="SAM-dependent_MTases_sf"/>
</dbReference>
<dbReference type="Gene3D" id="3.40.50.150">
    <property type="entry name" value="Vaccinia Virus protein VP39"/>
    <property type="match status" value="1"/>
</dbReference>
<evidence type="ECO:0000313" key="1">
    <source>
        <dbReference type="EMBL" id="CAH0404586.1"/>
    </source>
</evidence>
<dbReference type="Pfam" id="PF01564">
    <property type="entry name" value="Spermine_synth"/>
    <property type="match status" value="1"/>
</dbReference>
<proteinExistence type="predicted"/>
<accession>A0ABN8B709</accession>
<protein>
    <recommendedName>
        <fullName evidence="3">PABS domain-containing protein</fullName>
    </recommendedName>
</protein>
<evidence type="ECO:0008006" key="3">
    <source>
        <dbReference type="Google" id="ProtNLM"/>
    </source>
</evidence>
<organism evidence="1 2">
    <name type="scientific">Chilo suppressalis</name>
    <name type="common">Asiatic rice borer moth</name>
    <dbReference type="NCBI Taxonomy" id="168631"/>
    <lineage>
        <taxon>Eukaryota</taxon>
        <taxon>Metazoa</taxon>
        <taxon>Ecdysozoa</taxon>
        <taxon>Arthropoda</taxon>
        <taxon>Hexapoda</taxon>
        <taxon>Insecta</taxon>
        <taxon>Pterygota</taxon>
        <taxon>Neoptera</taxon>
        <taxon>Endopterygota</taxon>
        <taxon>Lepidoptera</taxon>
        <taxon>Glossata</taxon>
        <taxon>Ditrysia</taxon>
        <taxon>Pyraloidea</taxon>
        <taxon>Crambidae</taxon>
        <taxon>Crambinae</taxon>
        <taxon>Chilo</taxon>
    </lineage>
</organism>
<keyword evidence="2" id="KW-1185">Reference proteome</keyword>
<sequence>MSLYHTFICAGVELSKRKSNEASRVAVLGLGGGGLCMFLRKCYEDVKITAVDIDPEMLNVAKEYFQLVTDDRLEVQIKDGMDFLKYEADAGMLWIPKVLGKFYEKKKHANKAADGTRTRTLRYLGGCTDHYATAAL</sequence>
<evidence type="ECO:0000313" key="2">
    <source>
        <dbReference type="Proteomes" id="UP001153292"/>
    </source>
</evidence>
<name>A0ABN8B709_CHISP</name>
<dbReference type="Proteomes" id="UP001153292">
    <property type="component" value="Chromosome 3"/>
</dbReference>
<dbReference type="SUPFAM" id="SSF53335">
    <property type="entry name" value="S-adenosyl-L-methionine-dependent methyltransferases"/>
    <property type="match status" value="1"/>
</dbReference>
<reference evidence="1" key="1">
    <citation type="submission" date="2021-12" db="EMBL/GenBank/DDBJ databases">
        <authorList>
            <person name="King R."/>
        </authorList>
    </citation>
    <scope>NUCLEOTIDE SEQUENCE</scope>
</reference>